<organism evidence="3">
    <name type="scientific">Aphanomyces invadans</name>
    <dbReference type="NCBI Taxonomy" id="157072"/>
    <lineage>
        <taxon>Eukaryota</taxon>
        <taxon>Sar</taxon>
        <taxon>Stramenopiles</taxon>
        <taxon>Oomycota</taxon>
        <taxon>Saprolegniomycetes</taxon>
        <taxon>Saprolegniales</taxon>
        <taxon>Verrucalvaceae</taxon>
        <taxon>Aphanomyces</taxon>
    </lineage>
</organism>
<feature type="compositionally biased region" description="Polar residues" evidence="1">
    <location>
        <begin position="229"/>
        <end position="239"/>
    </location>
</feature>
<dbReference type="GO" id="GO:0035091">
    <property type="term" value="F:phosphatidylinositol binding"/>
    <property type="evidence" value="ECO:0007669"/>
    <property type="project" value="InterPro"/>
</dbReference>
<accession>A0A024TAW2</accession>
<dbReference type="PROSITE" id="PS50195">
    <property type="entry name" value="PX"/>
    <property type="match status" value="1"/>
</dbReference>
<dbReference type="VEuPathDB" id="FungiDB:H310_14189"/>
<dbReference type="OrthoDB" id="129140at2759"/>
<dbReference type="Gene3D" id="3.30.1520.10">
    <property type="entry name" value="Phox-like domain"/>
    <property type="match status" value="1"/>
</dbReference>
<reference evidence="3" key="1">
    <citation type="submission" date="2013-12" db="EMBL/GenBank/DDBJ databases">
        <title>The Genome Sequence of Aphanomyces invadans NJM9701.</title>
        <authorList>
            <consortium name="The Broad Institute Genomics Platform"/>
            <person name="Russ C."/>
            <person name="Tyler B."/>
            <person name="van West P."/>
            <person name="Dieguez-Uribeondo J."/>
            <person name="Young S.K."/>
            <person name="Zeng Q."/>
            <person name="Gargeya S."/>
            <person name="Fitzgerald M."/>
            <person name="Abouelleil A."/>
            <person name="Alvarado L."/>
            <person name="Chapman S.B."/>
            <person name="Gainer-Dewar J."/>
            <person name="Goldberg J."/>
            <person name="Griggs A."/>
            <person name="Gujja S."/>
            <person name="Hansen M."/>
            <person name="Howarth C."/>
            <person name="Imamovic A."/>
            <person name="Ireland A."/>
            <person name="Larimer J."/>
            <person name="McCowan C."/>
            <person name="Murphy C."/>
            <person name="Pearson M."/>
            <person name="Poon T.W."/>
            <person name="Priest M."/>
            <person name="Roberts A."/>
            <person name="Saif S."/>
            <person name="Shea T."/>
            <person name="Sykes S."/>
            <person name="Wortman J."/>
            <person name="Nusbaum C."/>
            <person name="Birren B."/>
        </authorList>
    </citation>
    <scope>NUCLEOTIDE SEQUENCE [LARGE SCALE GENOMIC DNA]</scope>
    <source>
        <strain evidence="3">NJM9701</strain>
    </source>
</reference>
<dbReference type="EMBL" id="KI914013">
    <property type="protein sequence ID" value="ETV91188.1"/>
    <property type="molecule type" value="Genomic_DNA"/>
</dbReference>
<feature type="domain" description="PX" evidence="2">
    <location>
        <begin position="305"/>
        <end position="417"/>
    </location>
</feature>
<dbReference type="RefSeq" id="XP_008880220.1">
    <property type="nucleotide sequence ID" value="XM_008881998.1"/>
</dbReference>
<evidence type="ECO:0000313" key="3">
    <source>
        <dbReference type="EMBL" id="ETV91188.1"/>
    </source>
</evidence>
<dbReference type="InterPro" id="IPR001683">
    <property type="entry name" value="PX_dom"/>
</dbReference>
<dbReference type="GeneID" id="20091239"/>
<dbReference type="CDD" id="cd06093">
    <property type="entry name" value="PX_domain"/>
    <property type="match status" value="1"/>
</dbReference>
<sequence length="417" mass="44337">MGCRQSTAASAPAPHGRPLVRYSVEASRRSLLRIADHLDELEDAVPDAVLAKWERIVEQVIAATVDTSQLEPTTRRIDPCVERAASSQHDVEIVRRTALKPQDAASPPVVDGTPHDSVVGNRVGASSSYWGTDDTPAAARSSQDANVNVVLQNTMPAASLVAAPSNPAPAHMPEDPGRKRHGGTDGAQIAPPEGLETARSQRSNTMLSFVKARDTTSSRCRNDAVGSLANPTQPVTVDGSTDKVTTDAVSGIAATRTTCIPSCSLAPAAMLQNAHDGPPSAMGFMLQPLDQAQLEPVVSTPLSWVRAGAPTAFEVRGTIIDGGTAMFMVHAPNRSKPIYRQFNDFKQLHAAVAPVMALPAHRSLTFPPLPRAGLLTRLVRQKQALIHDQSLVFEAMLNAIASHPLASESVDLQRFLA</sequence>
<gene>
    <name evidence="3" type="ORF">H310_14189</name>
</gene>
<dbReference type="AlphaFoldDB" id="A0A024TAW2"/>
<dbReference type="SUPFAM" id="SSF64268">
    <property type="entry name" value="PX domain"/>
    <property type="match status" value="1"/>
</dbReference>
<proteinExistence type="predicted"/>
<evidence type="ECO:0000256" key="1">
    <source>
        <dbReference type="SAM" id="MobiDB-lite"/>
    </source>
</evidence>
<protein>
    <recommendedName>
        <fullName evidence="2">PX domain-containing protein</fullName>
    </recommendedName>
</protein>
<dbReference type="Pfam" id="PF00787">
    <property type="entry name" value="PX"/>
    <property type="match status" value="1"/>
</dbReference>
<evidence type="ECO:0000259" key="2">
    <source>
        <dbReference type="PROSITE" id="PS50195"/>
    </source>
</evidence>
<name>A0A024TAW2_9STRA</name>
<dbReference type="InterPro" id="IPR036871">
    <property type="entry name" value="PX_dom_sf"/>
</dbReference>
<feature type="region of interest" description="Disordered" evidence="1">
    <location>
        <begin position="162"/>
        <end position="202"/>
    </location>
</feature>
<feature type="region of interest" description="Disordered" evidence="1">
    <location>
        <begin position="221"/>
        <end position="240"/>
    </location>
</feature>